<dbReference type="InterPro" id="IPR036388">
    <property type="entry name" value="WH-like_DNA-bd_sf"/>
</dbReference>
<protein>
    <submittedName>
        <fullName evidence="5">GntR family transcriptional regulator</fullName>
    </submittedName>
</protein>
<dbReference type="PANTHER" id="PTHR44846">
    <property type="entry name" value="MANNOSYL-D-GLYCERATE TRANSPORT/METABOLISM SYSTEM REPRESSOR MNGR-RELATED"/>
    <property type="match status" value="1"/>
</dbReference>
<accession>A0ABR6U5U4</accession>
<proteinExistence type="predicted"/>
<dbReference type="SUPFAM" id="SSF46785">
    <property type="entry name" value="Winged helix' DNA-binding domain"/>
    <property type="match status" value="1"/>
</dbReference>
<dbReference type="RefSeq" id="WP_186344762.1">
    <property type="nucleotide sequence ID" value="NZ_BMMR01000002.1"/>
</dbReference>
<evidence type="ECO:0000313" key="6">
    <source>
        <dbReference type="Proteomes" id="UP000604001"/>
    </source>
</evidence>
<dbReference type="EMBL" id="JACMYC010000002">
    <property type="protein sequence ID" value="MBC2959483.1"/>
    <property type="molecule type" value="Genomic_DNA"/>
</dbReference>
<feature type="domain" description="HTH gntR-type" evidence="4">
    <location>
        <begin position="1"/>
        <end position="68"/>
    </location>
</feature>
<dbReference type="Proteomes" id="UP000604001">
    <property type="component" value="Unassembled WGS sequence"/>
</dbReference>
<dbReference type="PANTHER" id="PTHR44846:SF1">
    <property type="entry name" value="MANNOSYL-D-GLYCERATE TRANSPORT_METABOLISM SYSTEM REPRESSOR MNGR-RELATED"/>
    <property type="match status" value="1"/>
</dbReference>
<evidence type="ECO:0000313" key="5">
    <source>
        <dbReference type="EMBL" id="MBC2959483.1"/>
    </source>
</evidence>
<keyword evidence="1" id="KW-0805">Transcription regulation</keyword>
<evidence type="ECO:0000256" key="2">
    <source>
        <dbReference type="ARBA" id="ARBA00023125"/>
    </source>
</evidence>
<dbReference type="Pfam" id="PF00392">
    <property type="entry name" value="GntR"/>
    <property type="match status" value="1"/>
</dbReference>
<dbReference type="InterPro" id="IPR050679">
    <property type="entry name" value="Bact_HTH_transcr_reg"/>
</dbReference>
<sequence length="231" mass="25172">MRYPEIAKAIAARIHRGEYAAGDALPSETALATELGVSRSTVRRALEVVQRDQMLLSRHHGRWLVYAPSRTHDYDFSKPLMQWARTAGVSAAGTTMSVATARATAFEAAGLQVGRGDEVLRVTRLATIEDRPAVLVRATFPSWLAPALEQVPADERSLVDALVETADIEPGQTSYRVSAVAASSEDSRLLAVPRSAPLVRLLRTARVSDGRVFEFSDLRVRADELSLVVHA</sequence>
<keyword evidence="2" id="KW-0238">DNA-binding</keyword>
<dbReference type="SUPFAM" id="SSF64288">
    <property type="entry name" value="Chorismate lyase-like"/>
    <property type="match status" value="1"/>
</dbReference>
<dbReference type="InterPro" id="IPR000524">
    <property type="entry name" value="Tscrpt_reg_HTH_GntR"/>
</dbReference>
<dbReference type="Pfam" id="PF07702">
    <property type="entry name" value="UTRA"/>
    <property type="match status" value="1"/>
</dbReference>
<evidence type="ECO:0000259" key="4">
    <source>
        <dbReference type="PROSITE" id="PS50949"/>
    </source>
</evidence>
<evidence type="ECO:0000256" key="3">
    <source>
        <dbReference type="ARBA" id="ARBA00023163"/>
    </source>
</evidence>
<dbReference type="PRINTS" id="PR00035">
    <property type="entry name" value="HTHGNTR"/>
</dbReference>
<keyword evidence="6" id="KW-1185">Reference proteome</keyword>
<gene>
    <name evidence="5" type="ORF">H7344_04150</name>
</gene>
<dbReference type="InterPro" id="IPR036390">
    <property type="entry name" value="WH_DNA-bd_sf"/>
</dbReference>
<dbReference type="InterPro" id="IPR028978">
    <property type="entry name" value="Chorismate_lyase_/UTRA_dom_sf"/>
</dbReference>
<comment type="caution">
    <text evidence="5">The sequence shown here is derived from an EMBL/GenBank/DDBJ whole genome shotgun (WGS) entry which is preliminary data.</text>
</comment>
<dbReference type="SMART" id="SM00345">
    <property type="entry name" value="HTH_GNTR"/>
    <property type="match status" value="1"/>
</dbReference>
<dbReference type="PROSITE" id="PS50949">
    <property type="entry name" value="HTH_GNTR"/>
    <property type="match status" value="1"/>
</dbReference>
<evidence type="ECO:0000256" key="1">
    <source>
        <dbReference type="ARBA" id="ARBA00023015"/>
    </source>
</evidence>
<name>A0ABR6U5U4_9ACTN</name>
<dbReference type="InterPro" id="IPR011663">
    <property type="entry name" value="UTRA"/>
</dbReference>
<dbReference type="Gene3D" id="3.40.1410.10">
    <property type="entry name" value="Chorismate lyase-like"/>
    <property type="match status" value="1"/>
</dbReference>
<dbReference type="CDD" id="cd07377">
    <property type="entry name" value="WHTH_GntR"/>
    <property type="match status" value="1"/>
</dbReference>
<keyword evidence="3" id="KW-0804">Transcription</keyword>
<dbReference type="Gene3D" id="1.10.10.10">
    <property type="entry name" value="Winged helix-like DNA-binding domain superfamily/Winged helix DNA-binding domain"/>
    <property type="match status" value="1"/>
</dbReference>
<dbReference type="SMART" id="SM00866">
    <property type="entry name" value="UTRA"/>
    <property type="match status" value="1"/>
</dbReference>
<reference evidence="5 6" key="1">
    <citation type="submission" date="2020-08" db="EMBL/GenBank/DDBJ databases">
        <title>novel species in genus Nocardioides.</title>
        <authorList>
            <person name="Zhang G."/>
        </authorList>
    </citation>
    <scope>NUCLEOTIDE SEQUENCE [LARGE SCALE GENOMIC DNA]</scope>
    <source>
        <strain evidence="5 6">SC8A-24</strain>
    </source>
</reference>
<organism evidence="5 6">
    <name type="scientific">Nocardioides deserti</name>
    <dbReference type="NCBI Taxonomy" id="1588644"/>
    <lineage>
        <taxon>Bacteria</taxon>
        <taxon>Bacillati</taxon>
        <taxon>Actinomycetota</taxon>
        <taxon>Actinomycetes</taxon>
        <taxon>Propionibacteriales</taxon>
        <taxon>Nocardioidaceae</taxon>
        <taxon>Nocardioides</taxon>
    </lineage>
</organism>